<protein>
    <recommendedName>
        <fullName evidence="5 7">Arsenate reductase</fullName>
        <ecNumber evidence="4 7">1.20.4.1</ecNumber>
    </recommendedName>
</protein>
<evidence type="ECO:0000256" key="1">
    <source>
        <dbReference type="ARBA" id="ARBA00007198"/>
    </source>
</evidence>
<evidence type="ECO:0000256" key="3">
    <source>
        <dbReference type="ARBA" id="ARBA00023002"/>
    </source>
</evidence>
<dbReference type="OrthoDB" id="9790554at2"/>
<dbReference type="InterPro" id="IPR036249">
    <property type="entry name" value="Thioredoxin-like_sf"/>
</dbReference>
<dbReference type="GO" id="GO:0008794">
    <property type="term" value="F:arsenate reductase (glutaredoxin) activity"/>
    <property type="evidence" value="ECO:0007669"/>
    <property type="project" value="UniProtKB-UniRule"/>
</dbReference>
<evidence type="ECO:0000256" key="2">
    <source>
        <dbReference type="ARBA" id="ARBA00022849"/>
    </source>
</evidence>
<dbReference type="Proteomes" id="UP000244571">
    <property type="component" value="Chromosome"/>
</dbReference>
<comment type="catalytic activity">
    <reaction evidence="7">
        <text>[glutaredoxin]-dithiol + arsenate + glutathione + H(+) = glutathionyl-S-S-[glutaredoxin] + arsenite + H2O</text>
        <dbReference type="Rhea" id="RHEA:22016"/>
        <dbReference type="Rhea" id="RHEA-COMP:10729"/>
        <dbReference type="Rhea" id="RHEA-COMP:17668"/>
        <dbReference type="ChEBI" id="CHEBI:15377"/>
        <dbReference type="ChEBI" id="CHEBI:15378"/>
        <dbReference type="ChEBI" id="CHEBI:29242"/>
        <dbReference type="ChEBI" id="CHEBI:29950"/>
        <dbReference type="ChEBI" id="CHEBI:48597"/>
        <dbReference type="ChEBI" id="CHEBI:57925"/>
        <dbReference type="ChEBI" id="CHEBI:146199"/>
        <dbReference type="EC" id="1.20.4.1"/>
    </reaction>
</comment>
<dbReference type="EMBL" id="CP028901">
    <property type="protein sequence ID" value="AWB32972.1"/>
    <property type="molecule type" value="Genomic_DNA"/>
</dbReference>
<name>A0A2R4XGM3_9BURK</name>
<keyword evidence="3 7" id="KW-0560">Oxidoreductase</keyword>
<evidence type="ECO:0000256" key="7">
    <source>
        <dbReference type="RuleBase" id="RU362029"/>
    </source>
</evidence>
<dbReference type="Gene3D" id="3.40.30.10">
    <property type="entry name" value="Glutaredoxin"/>
    <property type="match status" value="1"/>
</dbReference>
<keyword evidence="9" id="KW-1185">Reference proteome</keyword>
<dbReference type="AlphaFoldDB" id="A0A2R4XGM3"/>
<dbReference type="PROSITE" id="PS51353">
    <property type="entry name" value="ARSC"/>
    <property type="match status" value="1"/>
</dbReference>
<sequence>MSTIKIYHNPSCSTSRKVLDLIRENGFEPTVIQYLKTPPERETLVALIQKMGVSVRDILRERGTPYAELGLDDAKWTDDQLIDFIVEHPILLNRPIVDSDRGAKLCRPIESVLELLPSK</sequence>
<gene>
    <name evidence="8" type="primary">arsC</name>
    <name evidence="8" type="ORF">DBV39_03735</name>
</gene>
<evidence type="ECO:0000313" key="9">
    <source>
        <dbReference type="Proteomes" id="UP000244571"/>
    </source>
</evidence>
<evidence type="ECO:0000313" key="8">
    <source>
        <dbReference type="EMBL" id="AWB32972.1"/>
    </source>
</evidence>
<dbReference type="EC" id="1.20.4.1" evidence="4 7"/>
<dbReference type="RefSeq" id="WP_108620403.1">
    <property type="nucleotide sequence ID" value="NZ_CP028901.1"/>
</dbReference>
<dbReference type="InterPro" id="IPR006660">
    <property type="entry name" value="Arsenate_reductase-like"/>
</dbReference>
<comment type="similarity">
    <text evidence="1 6 7">Belongs to the ArsC family.</text>
</comment>
<dbReference type="CDD" id="cd03034">
    <property type="entry name" value="ArsC_ArsC"/>
    <property type="match status" value="1"/>
</dbReference>
<reference evidence="8 9" key="1">
    <citation type="submission" date="2018-04" db="EMBL/GenBank/DDBJ databases">
        <title>Bordetella sp. HZ20 isolated from seawater.</title>
        <authorList>
            <person name="Sun C."/>
        </authorList>
    </citation>
    <scope>NUCLEOTIDE SEQUENCE [LARGE SCALE GENOMIC DNA]</scope>
    <source>
        <strain evidence="8 9">HZ20</strain>
    </source>
</reference>
<accession>A0A2R4XGM3</accession>
<dbReference type="Pfam" id="PF03960">
    <property type="entry name" value="ArsC"/>
    <property type="match status" value="1"/>
</dbReference>
<dbReference type="InterPro" id="IPR006659">
    <property type="entry name" value="Arsenate_reductase"/>
</dbReference>
<organism evidence="8 9">
    <name type="scientific">Orrella marina</name>
    <dbReference type="NCBI Taxonomy" id="2163011"/>
    <lineage>
        <taxon>Bacteria</taxon>
        <taxon>Pseudomonadati</taxon>
        <taxon>Pseudomonadota</taxon>
        <taxon>Betaproteobacteria</taxon>
        <taxon>Burkholderiales</taxon>
        <taxon>Alcaligenaceae</taxon>
        <taxon>Orrella</taxon>
    </lineage>
</organism>
<evidence type="ECO:0000256" key="6">
    <source>
        <dbReference type="PROSITE-ProRule" id="PRU01282"/>
    </source>
</evidence>
<dbReference type="PANTHER" id="PTHR30041:SF5">
    <property type="entry name" value="ARSENATE REDUCTASE-RELATED"/>
    <property type="match status" value="1"/>
</dbReference>
<dbReference type="GO" id="GO:0046685">
    <property type="term" value="P:response to arsenic-containing substance"/>
    <property type="evidence" value="ECO:0007669"/>
    <property type="project" value="UniProtKB-KW"/>
</dbReference>
<evidence type="ECO:0000256" key="5">
    <source>
        <dbReference type="ARBA" id="ARBA00039879"/>
    </source>
</evidence>
<dbReference type="SUPFAM" id="SSF52833">
    <property type="entry name" value="Thioredoxin-like"/>
    <property type="match status" value="1"/>
</dbReference>
<evidence type="ECO:0000256" key="4">
    <source>
        <dbReference type="ARBA" id="ARBA00038969"/>
    </source>
</evidence>
<proteinExistence type="inferred from homology"/>
<keyword evidence="2" id="KW-0059">Arsenical resistance</keyword>
<dbReference type="PANTHER" id="PTHR30041">
    <property type="entry name" value="ARSENATE REDUCTASE"/>
    <property type="match status" value="1"/>
</dbReference>
<dbReference type="NCBIfam" id="TIGR00014">
    <property type="entry name" value="arsC"/>
    <property type="match status" value="1"/>
</dbReference>
<dbReference type="KEGG" id="boz:DBV39_03735"/>